<gene>
    <name evidence="10" type="ORF">J2Z77_004096</name>
</gene>
<evidence type="ECO:0000256" key="3">
    <source>
        <dbReference type="ARBA" id="ARBA00022525"/>
    </source>
</evidence>
<feature type="signal peptide" evidence="8">
    <location>
        <begin position="1"/>
        <end position="28"/>
    </location>
</feature>
<proteinExistence type="predicted"/>
<evidence type="ECO:0000259" key="9">
    <source>
        <dbReference type="PROSITE" id="PS51884"/>
    </source>
</evidence>
<keyword evidence="5" id="KW-0130">Cell adhesion</keyword>
<evidence type="ECO:0000256" key="8">
    <source>
        <dbReference type="SAM" id="SignalP"/>
    </source>
</evidence>
<keyword evidence="2" id="KW-0134">Cell wall</keyword>
<organism evidence="10 11">
    <name type="scientific">Streptomyces avidinii</name>
    <dbReference type="NCBI Taxonomy" id="1895"/>
    <lineage>
        <taxon>Bacteria</taxon>
        <taxon>Bacillati</taxon>
        <taxon>Actinomycetota</taxon>
        <taxon>Actinomycetes</taxon>
        <taxon>Kitasatosporales</taxon>
        <taxon>Streptomycetaceae</taxon>
        <taxon>Streptomyces</taxon>
    </lineage>
</organism>
<dbReference type="Proteomes" id="UP001519310">
    <property type="component" value="Unassembled WGS sequence"/>
</dbReference>
<dbReference type="PROSITE" id="PS51884">
    <property type="entry name" value="CHAPLIN"/>
    <property type="match status" value="1"/>
</dbReference>
<keyword evidence="4 8" id="KW-0732">Signal</keyword>
<dbReference type="Pfam" id="PF03777">
    <property type="entry name" value="ChpA-C"/>
    <property type="match status" value="1"/>
</dbReference>
<protein>
    <recommendedName>
        <fullName evidence="9">Chaplin domain-containing protein</fullName>
    </recommendedName>
</protein>
<dbReference type="RefSeq" id="WP_189971329.1">
    <property type="nucleotide sequence ID" value="NZ_BMVL01000008.1"/>
</dbReference>
<evidence type="ECO:0000256" key="4">
    <source>
        <dbReference type="ARBA" id="ARBA00022729"/>
    </source>
</evidence>
<feature type="chain" id="PRO_5045323856" description="Chaplin domain-containing protein" evidence="8">
    <location>
        <begin position="29"/>
        <end position="84"/>
    </location>
</feature>
<name>A0ABS4L869_STRAV</name>
<evidence type="ECO:0000256" key="5">
    <source>
        <dbReference type="ARBA" id="ARBA00022889"/>
    </source>
</evidence>
<evidence type="ECO:0000313" key="11">
    <source>
        <dbReference type="Proteomes" id="UP001519310"/>
    </source>
</evidence>
<dbReference type="EMBL" id="JAGGLQ010000007">
    <property type="protein sequence ID" value="MBP2038289.1"/>
    <property type="molecule type" value="Genomic_DNA"/>
</dbReference>
<evidence type="ECO:0000256" key="7">
    <source>
        <dbReference type="PROSITE-ProRule" id="PRU01232"/>
    </source>
</evidence>
<evidence type="ECO:0000256" key="1">
    <source>
        <dbReference type="ARBA" id="ARBA00004191"/>
    </source>
</evidence>
<evidence type="ECO:0000256" key="2">
    <source>
        <dbReference type="ARBA" id="ARBA00022512"/>
    </source>
</evidence>
<reference evidence="10 11" key="1">
    <citation type="submission" date="2021-03" db="EMBL/GenBank/DDBJ databases">
        <title>Genomic Encyclopedia of Type Strains, Phase IV (KMG-IV): sequencing the most valuable type-strain genomes for metagenomic binning, comparative biology and taxonomic classification.</title>
        <authorList>
            <person name="Goeker M."/>
        </authorList>
    </citation>
    <scope>NUCLEOTIDE SEQUENCE [LARGE SCALE GENOMIC DNA]</scope>
    <source>
        <strain evidence="10 11">DSM 40526</strain>
    </source>
</reference>
<evidence type="ECO:0000313" key="10">
    <source>
        <dbReference type="EMBL" id="MBP2038289.1"/>
    </source>
</evidence>
<dbReference type="InterPro" id="IPR005528">
    <property type="entry name" value="ChpA-H"/>
</dbReference>
<keyword evidence="11" id="KW-1185">Reference proteome</keyword>
<keyword evidence="3" id="KW-0964">Secreted</keyword>
<evidence type="ECO:0000256" key="6">
    <source>
        <dbReference type="ARBA" id="ARBA00023087"/>
    </source>
</evidence>
<comment type="caution">
    <text evidence="10">The sequence shown here is derived from an EMBL/GenBank/DDBJ whole genome shotgun (WGS) entry which is preliminary data.</text>
</comment>
<comment type="subcellular location">
    <subcellularLocation>
        <location evidence="1">Secreted</location>
        <location evidence="1">Cell wall</location>
    </subcellularLocation>
</comment>
<sequence>MKKRLVRGTTIAVAGAAALMGGAGLASAHGGDGATAHGFAGGSPGVLSGNLLQVPVDVPVNACGLTVNVIALLNPSFGNTCINA</sequence>
<keyword evidence="6 7" id="KW-0034">Amyloid</keyword>
<feature type="domain" description="Chaplin" evidence="9">
    <location>
        <begin position="43"/>
        <end position="83"/>
    </location>
</feature>
<accession>A0ABS4L869</accession>